<dbReference type="STRING" id="50990.A0A4Y7PP95"/>
<evidence type="ECO:0000256" key="10">
    <source>
        <dbReference type="PROSITE-ProRule" id="PRU01393"/>
    </source>
</evidence>
<evidence type="ECO:0000256" key="1">
    <source>
        <dbReference type="ARBA" id="ARBA00000707"/>
    </source>
</evidence>
<dbReference type="Pfam" id="PF18031">
    <property type="entry name" value="UCH_C"/>
    <property type="match status" value="1"/>
</dbReference>
<keyword evidence="3 7" id="KW-0645">Protease</keyword>
<keyword evidence="14" id="KW-1185">Reference proteome</keyword>
<dbReference type="Gene3D" id="3.40.532.10">
    <property type="entry name" value="Peptidase C12, ubiquitin carboxyl-terminal hydrolase"/>
    <property type="match status" value="1"/>
</dbReference>
<evidence type="ECO:0000256" key="6">
    <source>
        <dbReference type="ARBA" id="ARBA00022807"/>
    </source>
</evidence>
<dbReference type="PIRSF" id="PIRSF038120">
    <property type="entry name" value="Ubiquitinyl_hydrolase_UCH37"/>
    <property type="match status" value="1"/>
</dbReference>
<dbReference type="GO" id="GO:0004843">
    <property type="term" value="F:cysteine-type deubiquitinase activity"/>
    <property type="evidence" value="ECO:0007669"/>
    <property type="project" value="UniProtKB-UniRule"/>
</dbReference>
<dbReference type="InterPro" id="IPR041507">
    <property type="entry name" value="UCH_C"/>
</dbReference>
<evidence type="ECO:0000259" key="12">
    <source>
        <dbReference type="PROSITE" id="PS52048"/>
    </source>
</evidence>
<dbReference type="EC" id="3.4.19.12" evidence="7 11"/>
<evidence type="ECO:0000313" key="14">
    <source>
        <dbReference type="Proteomes" id="UP000294933"/>
    </source>
</evidence>
<keyword evidence="4 7" id="KW-0833">Ubl conjugation pathway</keyword>
<dbReference type="Gene3D" id="1.20.58.860">
    <property type="match status" value="1"/>
</dbReference>
<evidence type="ECO:0000256" key="9">
    <source>
        <dbReference type="PIRSR" id="PIRSR038120-2"/>
    </source>
</evidence>
<dbReference type="PRINTS" id="PR00707">
    <property type="entry name" value="UBCTHYDRLASE"/>
</dbReference>
<dbReference type="VEuPathDB" id="FungiDB:BD410DRAFT_901862"/>
<evidence type="ECO:0000256" key="8">
    <source>
        <dbReference type="PIRSR" id="PIRSR038120-1"/>
    </source>
</evidence>
<reference evidence="13 14" key="1">
    <citation type="submission" date="2018-06" db="EMBL/GenBank/DDBJ databases">
        <title>A transcriptomic atlas of mushroom development highlights an independent origin of complex multicellularity.</title>
        <authorList>
            <consortium name="DOE Joint Genome Institute"/>
            <person name="Krizsan K."/>
            <person name="Almasi E."/>
            <person name="Merenyi Z."/>
            <person name="Sahu N."/>
            <person name="Viragh M."/>
            <person name="Koszo T."/>
            <person name="Mondo S."/>
            <person name="Kiss B."/>
            <person name="Balint B."/>
            <person name="Kues U."/>
            <person name="Barry K."/>
            <person name="Hegedus J.C."/>
            <person name="Henrissat B."/>
            <person name="Johnson J."/>
            <person name="Lipzen A."/>
            <person name="Ohm R."/>
            <person name="Nagy I."/>
            <person name="Pangilinan J."/>
            <person name="Yan J."/>
            <person name="Xiong Y."/>
            <person name="Grigoriev I.V."/>
            <person name="Hibbett D.S."/>
            <person name="Nagy L.G."/>
        </authorList>
    </citation>
    <scope>NUCLEOTIDE SEQUENCE [LARGE SCALE GENOMIC DNA]</scope>
    <source>
        <strain evidence="13 14">SZMC22713</strain>
    </source>
</reference>
<keyword evidence="6 7" id="KW-0788">Thiol protease</keyword>
<accession>A0A4Y7PP95</accession>
<name>A0A4Y7PP95_9AGAM</name>
<dbReference type="AlphaFoldDB" id="A0A4Y7PP95"/>
<protein>
    <recommendedName>
        <fullName evidence="7 11">Ubiquitin carboxyl-terminal hydrolase</fullName>
        <ecNumber evidence="7 11">3.4.19.12</ecNumber>
    </recommendedName>
</protein>
<feature type="site" description="Transition state stabilizer" evidence="10">
    <location>
        <position position="85"/>
    </location>
</feature>
<comment type="similarity">
    <text evidence="2 7 10 11">Belongs to the peptidase C12 family.</text>
</comment>
<dbReference type="GO" id="GO:0016579">
    <property type="term" value="P:protein deubiquitination"/>
    <property type="evidence" value="ECO:0007669"/>
    <property type="project" value="InterPro"/>
</dbReference>
<sequence>MSDEDESSGWHLTESDPGVFSELLKTLGVPLLVDDLYSLDPEALQTLKPIHAFIFLFKWVSSTSDERGGASGTYDDAFPGFFAHQVVNNACATLAVLNALLNIPSLTMGPQLQDLQAFTNGMDAQMRGLAITSSDFLREAHNSLSPPSAISLDGLGGQKTKEDAYHFVVYLPVAGCLYELDGLKKQPVNHGPVGEGGEGWLAKGREVIEARIATYPPGSLEFSLLAIHDDPLPSLQAQLESLQSSGNDLASASIVSRISQENEKRQQWAFENSLRRHNHVGLVHALTLALAKSGRLEAAAQQARVKMTERVEKAAAKAKAEGKEGHEMDED</sequence>
<evidence type="ECO:0000313" key="13">
    <source>
        <dbReference type="EMBL" id="TDL16672.1"/>
    </source>
</evidence>
<dbReference type="InterPro" id="IPR017390">
    <property type="entry name" value="Ubiquitinyl_hydrolase_UCH37"/>
</dbReference>
<dbReference type="Proteomes" id="UP000294933">
    <property type="component" value="Unassembled WGS sequence"/>
</dbReference>
<dbReference type="PANTHER" id="PTHR10589:SF16">
    <property type="entry name" value="UBIQUITIN CARBOXYL-TERMINAL HYDROLASE ISOZYME L5"/>
    <property type="match status" value="1"/>
</dbReference>
<dbReference type="Pfam" id="PF01088">
    <property type="entry name" value="Peptidase_C12"/>
    <property type="match status" value="1"/>
</dbReference>
<dbReference type="InterPro" id="IPR036959">
    <property type="entry name" value="Peptidase_C12_UCH_sf"/>
</dbReference>
<dbReference type="OrthoDB" id="1924260at2759"/>
<dbReference type="InterPro" id="IPR038765">
    <property type="entry name" value="Papain-like_cys_pep_sf"/>
</dbReference>
<evidence type="ECO:0000256" key="2">
    <source>
        <dbReference type="ARBA" id="ARBA00009326"/>
    </source>
</evidence>
<dbReference type="InterPro" id="IPR001578">
    <property type="entry name" value="Peptidase_C12_UCH"/>
</dbReference>
<dbReference type="EMBL" id="ML170237">
    <property type="protein sequence ID" value="TDL16672.1"/>
    <property type="molecule type" value="Genomic_DNA"/>
</dbReference>
<evidence type="ECO:0000256" key="4">
    <source>
        <dbReference type="ARBA" id="ARBA00022786"/>
    </source>
</evidence>
<dbReference type="GO" id="GO:0006511">
    <property type="term" value="P:ubiquitin-dependent protein catabolic process"/>
    <property type="evidence" value="ECO:0007669"/>
    <property type="project" value="UniProtKB-UniRule"/>
</dbReference>
<dbReference type="SUPFAM" id="SSF54001">
    <property type="entry name" value="Cysteine proteinases"/>
    <property type="match status" value="1"/>
</dbReference>
<dbReference type="PROSITE" id="PS52048">
    <property type="entry name" value="UCH_DOMAIN"/>
    <property type="match status" value="1"/>
</dbReference>
<evidence type="ECO:0000256" key="7">
    <source>
        <dbReference type="PIRNR" id="PIRNR038120"/>
    </source>
</evidence>
<feature type="active site" description="Proton donor" evidence="8 10">
    <location>
        <position position="166"/>
    </location>
</feature>
<dbReference type="PANTHER" id="PTHR10589">
    <property type="entry name" value="UBIQUITIN CARBOXYL-TERMINAL HYDROLASE"/>
    <property type="match status" value="1"/>
</dbReference>
<evidence type="ECO:0000256" key="11">
    <source>
        <dbReference type="RuleBase" id="RU361215"/>
    </source>
</evidence>
<comment type="catalytic activity">
    <reaction evidence="1 7 10 11">
        <text>Thiol-dependent hydrolysis of ester, thioester, amide, peptide and isopeptide bonds formed by the C-terminal Gly of ubiquitin (a 76-residue protein attached to proteins as an intracellular targeting signal).</text>
        <dbReference type="EC" id="3.4.19.12"/>
    </reaction>
</comment>
<feature type="active site" description="Nucleophile" evidence="8 10">
    <location>
        <position position="91"/>
    </location>
</feature>
<feature type="site" description="Important for enzyme activity" evidence="9 10">
    <location>
        <position position="181"/>
    </location>
</feature>
<feature type="domain" description="UCH catalytic" evidence="12">
    <location>
        <begin position="9"/>
        <end position="229"/>
    </location>
</feature>
<evidence type="ECO:0000256" key="3">
    <source>
        <dbReference type="ARBA" id="ARBA00022670"/>
    </source>
</evidence>
<dbReference type="GO" id="GO:0005737">
    <property type="term" value="C:cytoplasm"/>
    <property type="evidence" value="ECO:0007669"/>
    <property type="project" value="TreeGrafter"/>
</dbReference>
<proteinExistence type="inferred from homology"/>
<evidence type="ECO:0000256" key="5">
    <source>
        <dbReference type="ARBA" id="ARBA00022801"/>
    </source>
</evidence>
<keyword evidence="5 7" id="KW-0378">Hydrolase</keyword>
<gene>
    <name evidence="13" type="ORF">BD410DRAFT_901862</name>
</gene>
<organism evidence="13 14">
    <name type="scientific">Rickenella mellea</name>
    <dbReference type="NCBI Taxonomy" id="50990"/>
    <lineage>
        <taxon>Eukaryota</taxon>
        <taxon>Fungi</taxon>
        <taxon>Dikarya</taxon>
        <taxon>Basidiomycota</taxon>
        <taxon>Agaricomycotina</taxon>
        <taxon>Agaricomycetes</taxon>
        <taxon>Hymenochaetales</taxon>
        <taxon>Rickenellaceae</taxon>
        <taxon>Rickenella</taxon>
    </lineage>
</organism>